<reference evidence="1" key="1">
    <citation type="journal article" date="2014" name="Int. J. Syst. Evol. Microbiol.">
        <title>Complete genome sequence of Corynebacterium casei LMG S-19264T (=DSM 44701T), isolated from a smear-ripened cheese.</title>
        <authorList>
            <consortium name="US DOE Joint Genome Institute (JGI-PGF)"/>
            <person name="Walter F."/>
            <person name="Albersmeier A."/>
            <person name="Kalinowski J."/>
            <person name="Ruckert C."/>
        </authorList>
    </citation>
    <scope>NUCLEOTIDE SEQUENCE</scope>
    <source>
        <strain evidence="1">CGMCC 1.15958</strain>
    </source>
</reference>
<proteinExistence type="predicted"/>
<reference evidence="1" key="2">
    <citation type="submission" date="2020-09" db="EMBL/GenBank/DDBJ databases">
        <authorList>
            <person name="Sun Q."/>
            <person name="Zhou Y."/>
        </authorList>
    </citation>
    <scope>NUCLEOTIDE SEQUENCE</scope>
    <source>
        <strain evidence="1">CGMCC 1.15958</strain>
    </source>
</reference>
<evidence type="ECO:0000313" key="2">
    <source>
        <dbReference type="Proteomes" id="UP000609064"/>
    </source>
</evidence>
<keyword evidence="2" id="KW-1185">Reference proteome</keyword>
<name>A0A916YJ77_9BACT</name>
<gene>
    <name evidence="1" type="ORF">GCM10011514_09120</name>
</gene>
<dbReference type="InterPro" id="IPR041055">
    <property type="entry name" value="Kinase-PolyVal"/>
</dbReference>
<dbReference type="Pfam" id="PF18762">
    <property type="entry name" value="Kinase-PolyVal"/>
    <property type="match status" value="1"/>
</dbReference>
<evidence type="ECO:0000313" key="1">
    <source>
        <dbReference type="EMBL" id="GGD47305.1"/>
    </source>
</evidence>
<sequence length="209" mass="24684">MNHEIRNVISGNSRNSERNLIKTALFFIREGKRASIKTEKSEYFNKENEIKKLILFSDINKLWYNDKLDESTYIAEGAEQKVYLDYDGRNVIKINDTIFYESWKDYFISLLIHNYLFPATSYELIGFYKNEQTLCSVVRQPFVESTEPTDLIKVRDFLKANGFERKKNNDYYNNELGIILEDLHDENVLTNQGVLFVIDSVIYLKKDLN</sequence>
<dbReference type="RefSeq" id="WP_188764858.1">
    <property type="nucleotide sequence ID" value="NZ_BMKK01000002.1"/>
</dbReference>
<dbReference type="AlphaFoldDB" id="A0A916YJ77"/>
<comment type="caution">
    <text evidence="1">The sequence shown here is derived from an EMBL/GenBank/DDBJ whole genome shotgun (WGS) entry which is preliminary data.</text>
</comment>
<accession>A0A916YJ77</accession>
<organism evidence="1 2">
    <name type="scientific">Emticicia aquatilis</name>
    <dbReference type="NCBI Taxonomy" id="1537369"/>
    <lineage>
        <taxon>Bacteria</taxon>
        <taxon>Pseudomonadati</taxon>
        <taxon>Bacteroidota</taxon>
        <taxon>Cytophagia</taxon>
        <taxon>Cytophagales</taxon>
        <taxon>Leadbetterellaceae</taxon>
        <taxon>Emticicia</taxon>
    </lineage>
</organism>
<dbReference type="Proteomes" id="UP000609064">
    <property type="component" value="Unassembled WGS sequence"/>
</dbReference>
<dbReference type="EMBL" id="BMKK01000002">
    <property type="protein sequence ID" value="GGD47305.1"/>
    <property type="molecule type" value="Genomic_DNA"/>
</dbReference>
<protein>
    <submittedName>
        <fullName evidence="1">Uncharacterized protein</fullName>
    </submittedName>
</protein>